<evidence type="ECO:0000313" key="2">
    <source>
        <dbReference type="Proteomes" id="UP000019267"/>
    </source>
</evidence>
<gene>
    <name evidence="1" type="ORF">SCULI_v1c05660</name>
</gene>
<protein>
    <submittedName>
        <fullName evidence="1">Uncharacterized protein</fullName>
    </submittedName>
</protein>
<sequence>MGLNNLNELNVQLNNFKNNSLTNIKKLLMKEFKNFVYKTKFNQLPDNPKSYLTKAFCDFLMFNYLNIFLKSSFNEANYNLISDYLELSNKKIQDKSFKDVLIITASKVSKFDKNISDFVEEITEKHKLNVKIRNLEWYNMNFFQDKVVHSQEIDKTENHLRDFFLQFDQNLFDQLTENKFKSVKLDFEDMWKTFFERNIIASFEKFIFTPIQFDQDFVEKTYKKLQESIQPNTLVIFLNNVEINSLYKTAFLNNIELFANIIKNDCPVITIGDYNELNLIQILSSYNLKSTYDILSLFETKNIIENNRIEDATNTLNKYWDDILDSKTLDENLDDVFKNQTQENFDLLQTVTLKEPIDFEELQEKQKFKLFVHFAKFFNDYNNEDKNELIVKFKEWKKDFESFIKIFEKGLVNLKLKSQNIDQTRVKTFKEKINLKTISELHEFIKTRFDQFESQIRSSFIDLQDLVNFYNLYIKVKSSINEIEFALTNI</sequence>
<dbReference type="OrthoDB" id="388297at2"/>
<dbReference type="STRING" id="1276246.SCULI_v1c05660"/>
<dbReference type="EMBL" id="CP006681">
    <property type="protein sequence ID" value="AHI52907.1"/>
    <property type="molecule type" value="Genomic_DNA"/>
</dbReference>
<proteinExistence type="predicted"/>
<dbReference type="AlphaFoldDB" id="W6A7E4"/>
<dbReference type="RefSeq" id="WP_025363143.1">
    <property type="nucleotide sequence ID" value="NZ_CP006681.1"/>
</dbReference>
<evidence type="ECO:0000313" key="1">
    <source>
        <dbReference type="EMBL" id="AHI52907.1"/>
    </source>
</evidence>
<reference evidence="1 2" key="1">
    <citation type="journal article" date="2014" name="Genome Biol. Evol.">
        <title>Molecular evolution of the substrate utilization strategies and putative virulence factors in mosquito-associated Spiroplasma species.</title>
        <authorList>
            <person name="Chang T.H."/>
            <person name="Lo W.S."/>
            <person name="Ku C."/>
            <person name="Chen L.L."/>
            <person name="Kuo C.H."/>
        </authorList>
    </citation>
    <scope>NUCLEOTIDE SEQUENCE [LARGE SCALE GENOMIC DNA]</scope>
    <source>
        <strain evidence="1">AES-1</strain>
    </source>
</reference>
<accession>W6A7E4</accession>
<keyword evidence="2" id="KW-1185">Reference proteome</keyword>
<dbReference type="KEGG" id="scq:SCULI_v1c05660"/>
<dbReference type="PATRIC" id="fig|1276246.3.peg.564"/>
<name>W6A7E4_9MOLU</name>
<organism evidence="1 2">
    <name type="scientific">Spiroplasma culicicola AES-1</name>
    <dbReference type="NCBI Taxonomy" id="1276246"/>
    <lineage>
        <taxon>Bacteria</taxon>
        <taxon>Bacillati</taxon>
        <taxon>Mycoplasmatota</taxon>
        <taxon>Mollicutes</taxon>
        <taxon>Entomoplasmatales</taxon>
        <taxon>Spiroplasmataceae</taxon>
        <taxon>Spiroplasma</taxon>
    </lineage>
</organism>
<dbReference type="Proteomes" id="UP000019267">
    <property type="component" value="Chromosome"/>
</dbReference>
<dbReference type="HOGENOM" id="CLU_561287_0_0_14"/>